<feature type="compositionally biased region" description="Polar residues" evidence="1">
    <location>
        <begin position="1106"/>
        <end position="1123"/>
    </location>
</feature>
<dbReference type="Proteomes" id="UP001152320">
    <property type="component" value="Chromosome 3"/>
</dbReference>
<reference evidence="2" key="1">
    <citation type="submission" date="2021-10" db="EMBL/GenBank/DDBJ databases">
        <title>Tropical sea cucumber genome reveals ecological adaptation and Cuvierian tubules defense mechanism.</title>
        <authorList>
            <person name="Chen T."/>
        </authorList>
    </citation>
    <scope>NUCLEOTIDE SEQUENCE</scope>
    <source>
        <strain evidence="2">Nanhai2018</strain>
        <tissue evidence="2">Muscle</tissue>
    </source>
</reference>
<feature type="region of interest" description="Disordered" evidence="1">
    <location>
        <begin position="692"/>
        <end position="713"/>
    </location>
</feature>
<feature type="compositionally biased region" description="Basic and acidic residues" evidence="1">
    <location>
        <begin position="383"/>
        <end position="392"/>
    </location>
</feature>
<feature type="compositionally biased region" description="Polar residues" evidence="1">
    <location>
        <begin position="1523"/>
        <end position="1540"/>
    </location>
</feature>
<sequence>MMLQLDMVKTGMGTKVDATKDTDGTNFAMQQGDDSSRATATMVIPAISREIGPLLLNENISNNTKILKPKPTAPMTRKIRIDPIESIHKPCKNPNFVFRLISPAGQPQEAQGASPEGGLLTFKDFMDQNEHKAYEGEKNRVTAGNCNIYKQILAAAKENRKSSLKMSTRSDVEYPSNLDTNLTYNVHQSLQQSIPKYTEGKLRKVWMHIANSYLDETPLDTQMDDLEHQPKTINILPSLSTDLVQPSAVLCEHSKNVADAIPNNYGDDVTEDKEILLGISSEDKFDADLCASVSKEASALDLVQPSAVISEPSNSVSDAIPNNHDDDITGDKEILPGISPEDKFDADWCASVSKEASALDLVQPSAVISESGNTVSGDIPNNHGDDVTEDKGILPGISTEDKFDADRCVSVSKEASALDLVQASAVVSEPSNSVSDAIPNNHGDNATEDKGILPGISTEDKFDADRFASVSKEASALDLVQASAVVSEPSNSVSDAIPNNHGDNATEDKGILPGISTEDKFDADRFASVSKEAFAHDLVQPSVFISGPYNITAGTISVYKLGQLSSVLSKQNKSNFETFPNNHGDNSSQEQKKCGLHSIVTNDVESCESASKEEPAHTLNQSSTDQSESNKTIFYDIPSKHSGNTTPEEEIPRDFPHATSTIYNIDRCLDVTVEASAHKLYRSSAILSEGIPNNHGDSTKQDQEIPSGLNTVDTCDTDRYTDILTQTSANNLNQSQTVVRESAENIHDAVHKNHGHHTIQDQQIPCGHSTVAKYSAVGEDVPAGTYAHDLDQPSTVVGKTSIISEDTPNFYSNVSQDNEAMQSDQSRVTQYDSIAGVKESSGCNQSSCLNNNPFILRNKDGDAKVSSNVSEDSSIGEDDMLNEVYQLCLAKGMRPKYLSSNYLKCLANARKTAAEIKARKPEPRVKLDKPCRLDTNLMYAVRQSLKRSLPLIAGKNKLSALMVMADGMFDEMSLDRDLDDLAWPFDPLAELRESGLAMVDYMEPYPAGGVTINKSRVKNQSAAMLSESNKTIFDESQNNQGDATSQEEEEPYSDPQETVTNHDSGRCVDVLSESSAHKLDQCTGMLSESSRPIFHDIQKIQGDNFSQEQEMPSDNSQGTVTNNDSDRCVDVSSESSAHKLDQYTGMLSESSRTIFHDIQKIQGGNTSQEQEIPFDNSQVTVTNNDSDRCVDVSSESSAHKLDRCSGMLSESNKTVFNDIQNSYCNTTSQDQEILAGNSQGTLSYYDSVRCVDVSSESSPHKLDQCTSMLSESNKTAIDNIPKNHSDATYQAQVMPSDNSQGTGTNYDSERCVDIPMEASAYKLGLCPAVLSESNLTIFDNIQNINGDKISQEKEMPSDNSQETPADCDSESCVDVPTESSTHKLNQCMGMLSESYKIICEDFQKNQDDSSSDVQELSSNNLEGTAINYDAERYVDYQAFTHEQDHSVVVSERDITICNAFEDIREDQVILSSLGTTLEVSEEGCTGVPKELPVHKQNHVSADFGEAGTSGSNNIDVNPENKEIPSSQPIETDNNEENSANAKEDTSASETSESSDNVNNPGIQRSNKNSSMSPSISEIRSDDNKDMLNEVYQSCLDKGMRPKYLSKNYLKSLANARKTAAEVKARKPEPRVKLDKPCRLDTNLTYAVRQSLKRSLPLIAGKNKLSALMVMADGMFDEMSLDRDLDDLAWPFDPLAELRESGLAMVDYMDPHPADRATINTSDMKDQSSPSESVVWSASSQDENDHNSSDSVVKILDSVTKTKSPVPRNEQRSIGDEDISSDFNTEVSRLTGQPIATTATDDLSTPQHNSSETSLSAAVLREDLSEKLTENDSEIGSTVEMHESSQFDNLMNNHNILMPNVKCESADLEQISSIDLKPPTCHSSDILQTTSVDSDLQSEDSALGQDDCSTSFDDTCSTFDFSSDIEEVDPSSQNLKQKIQFFSNATRTSFSKPSSVSHVNFKVSVPSKVHHFEKLAQEKLSSKPQKFLAKDNQLATHNRLSSEGDSKIIIEQFERMRVPTAPTVSTKHETLDSSTNENTSASRVNVMNRVKMFELCDGMTAFNKQPTSAAKPKTTGRLNKSKIAFFEHLANSNI</sequence>
<evidence type="ECO:0000313" key="3">
    <source>
        <dbReference type="Proteomes" id="UP001152320"/>
    </source>
</evidence>
<name>A0A9Q1HCX1_HOLLE</name>
<feature type="region of interest" description="Disordered" evidence="1">
    <location>
        <begin position="2020"/>
        <end position="2041"/>
    </location>
</feature>
<comment type="caution">
    <text evidence="2">The sequence shown here is derived from an EMBL/GenBank/DDBJ whole genome shotgun (WGS) entry which is preliminary data.</text>
</comment>
<feature type="region of interest" description="Disordered" evidence="1">
    <location>
        <begin position="1713"/>
        <end position="1781"/>
    </location>
</feature>
<feature type="region of interest" description="Disordered" evidence="1">
    <location>
        <begin position="1348"/>
        <end position="1374"/>
    </location>
</feature>
<feature type="region of interest" description="Disordered" evidence="1">
    <location>
        <begin position="1796"/>
        <end position="1816"/>
    </location>
</feature>
<gene>
    <name evidence="2" type="ORF">HOLleu_07640</name>
</gene>
<feature type="region of interest" description="Disordered" evidence="1">
    <location>
        <begin position="1501"/>
        <end position="1583"/>
    </location>
</feature>
<keyword evidence="3" id="KW-1185">Reference proteome</keyword>
<accession>A0A9Q1HCX1</accession>
<proteinExistence type="predicted"/>
<organism evidence="2 3">
    <name type="scientific">Holothuria leucospilota</name>
    <name type="common">Black long sea cucumber</name>
    <name type="synonym">Mertensiothuria leucospilota</name>
    <dbReference type="NCBI Taxonomy" id="206669"/>
    <lineage>
        <taxon>Eukaryota</taxon>
        <taxon>Metazoa</taxon>
        <taxon>Echinodermata</taxon>
        <taxon>Eleutherozoa</taxon>
        <taxon>Echinozoa</taxon>
        <taxon>Holothuroidea</taxon>
        <taxon>Aspidochirotacea</taxon>
        <taxon>Aspidochirotida</taxon>
        <taxon>Holothuriidae</taxon>
        <taxon>Holothuria</taxon>
    </lineage>
</organism>
<feature type="region of interest" description="Disordered" evidence="1">
    <location>
        <begin position="431"/>
        <end position="453"/>
    </location>
</feature>
<feature type="compositionally biased region" description="Polar residues" evidence="1">
    <location>
        <begin position="618"/>
        <end position="630"/>
    </location>
</feature>
<feature type="region of interest" description="Disordered" evidence="1">
    <location>
        <begin position="605"/>
        <end position="630"/>
    </location>
</feature>
<dbReference type="EMBL" id="JAIZAY010000003">
    <property type="protein sequence ID" value="KAJ8044787.1"/>
    <property type="molecule type" value="Genomic_DNA"/>
</dbReference>
<feature type="compositionally biased region" description="Polar residues" evidence="1">
    <location>
        <begin position="2031"/>
        <end position="2041"/>
    </location>
</feature>
<feature type="compositionally biased region" description="Polar residues" evidence="1">
    <location>
        <begin position="1796"/>
        <end position="1815"/>
    </location>
</feature>
<feature type="compositionally biased region" description="Polar residues" evidence="1">
    <location>
        <begin position="1029"/>
        <end position="1044"/>
    </location>
</feature>
<feature type="region of interest" description="Disordered" evidence="1">
    <location>
        <begin position="1029"/>
        <end position="1063"/>
    </location>
</feature>
<feature type="region of interest" description="Disordered" evidence="1">
    <location>
        <begin position="1106"/>
        <end position="1129"/>
    </location>
</feature>
<feature type="region of interest" description="Disordered" evidence="1">
    <location>
        <begin position="490"/>
        <end position="512"/>
    </location>
</feature>
<protein>
    <submittedName>
        <fullName evidence="2">Uncharacterized protein</fullName>
    </submittedName>
</protein>
<evidence type="ECO:0000313" key="2">
    <source>
        <dbReference type="EMBL" id="KAJ8044787.1"/>
    </source>
</evidence>
<feature type="compositionally biased region" description="Low complexity" evidence="1">
    <location>
        <begin position="1564"/>
        <end position="1577"/>
    </location>
</feature>
<feature type="compositionally biased region" description="Low complexity" evidence="1">
    <location>
        <begin position="1727"/>
        <end position="1739"/>
    </location>
</feature>
<feature type="region of interest" description="Disordered" evidence="1">
    <location>
        <begin position="370"/>
        <end position="395"/>
    </location>
</feature>
<evidence type="ECO:0000256" key="1">
    <source>
        <dbReference type="SAM" id="MobiDB-lite"/>
    </source>
</evidence>